<feature type="transmembrane region" description="Helical" evidence="6">
    <location>
        <begin position="50"/>
        <end position="68"/>
    </location>
</feature>
<evidence type="ECO:0000256" key="4">
    <source>
        <dbReference type="ARBA" id="ARBA00022989"/>
    </source>
</evidence>
<comment type="similarity">
    <text evidence="2">Belongs to the EamA transporter family.</text>
</comment>
<proteinExistence type="inferred from homology"/>
<feature type="domain" description="EamA" evidence="7">
    <location>
        <begin position="160"/>
        <end position="297"/>
    </location>
</feature>
<gene>
    <name evidence="8" type="ORF">MUB46_11885</name>
</gene>
<dbReference type="InterPro" id="IPR050638">
    <property type="entry name" value="AA-Vitamin_Transporters"/>
</dbReference>
<organism evidence="8 9">
    <name type="scientific">Microbaculum marinisediminis</name>
    <dbReference type="NCBI Taxonomy" id="2931392"/>
    <lineage>
        <taxon>Bacteria</taxon>
        <taxon>Pseudomonadati</taxon>
        <taxon>Pseudomonadota</taxon>
        <taxon>Alphaproteobacteria</taxon>
        <taxon>Hyphomicrobiales</taxon>
        <taxon>Tepidamorphaceae</taxon>
        <taxon>Microbaculum</taxon>
    </lineage>
</organism>
<accession>A0AAW5R1T0</accession>
<dbReference type="InterPro" id="IPR000620">
    <property type="entry name" value="EamA_dom"/>
</dbReference>
<protein>
    <submittedName>
        <fullName evidence="8">EamA family transporter</fullName>
    </submittedName>
</protein>
<keyword evidence="4 6" id="KW-1133">Transmembrane helix</keyword>
<evidence type="ECO:0000313" key="8">
    <source>
        <dbReference type="EMBL" id="MCT8972559.1"/>
    </source>
</evidence>
<dbReference type="EMBL" id="JALIDZ010000005">
    <property type="protein sequence ID" value="MCT8972559.1"/>
    <property type="molecule type" value="Genomic_DNA"/>
</dbReference>
<dbReference type="InterPro" id="IPR037185">
    <property type="entry name" value="EmrE-like"/>
</dbReference>
<evidence type="ECO:0000259" key="7">
    <source>
        <dbReference type="Pfam" id="PF00892"/>
    </source>
</evidence>
<feature type="transmembrane region" description="Helical" evidence="6">
    <location>
        <begin position="132"/>
        <end position="153"/>
    </location>
</feature>
<feature type="domain" description="EamA" evidence="7">
    <location>
        <begin position="23"/>
        <end position="147"/>
    </location>
</feature>
<dbReference type="PANTHER" id="PTHR32322:SF2">
    <property type="entry name" value="EAMA DOMAIN-CONTAINING PROTEIN"/>
    <property type="match status" value="1"/>
</dbReference>
<dbReference type="Pfam" id="PF00892">
    <property type="entry name" value="EamA"/>
    <property type="match status" value="2"/>
</dbReference>
<feature type="transmembrane region" description="Helical" evidence="6">
    <location>
        <begin position="75"/>
        <end position="97"/>
    </location>
</feature>
<feature type="transmembrane region" description="Helical" evidence="6">
    <location>
        <begin position="280"/>
        <end position="298"/>
    </location>
</feature>
<dbReference type="GO" id="GO:0016020">
    <property type="term" value="C:membrane"/>
    <property type="evidence" value="ECO:0007669"/>
    <property type="project" value="UniProtKB-SubCell"/>
</dbReference>
<keyword evidence="3 6" id="KW-0812">Transmembrane</keyword>
<evidence type="ECO:0000256" key="6">
    <source>
        <dbReference type="SAM" id="Phobius"/>
    </source>
</evidence>
<keyword evidence="5 6" id="KW-0472">Membrane</keyword>
<dbReference type="SUPFAM" id="SSF103481">
    <property type="entry name" value="Multidrug resistance efflux transporter EmrE"/>
    <property type="match status" value="2"/>
</dbReference>
<feature type="transmembrane region" description="Helical" evidence="6">
    <location>
        <begin position="222"/>
        <end position="245"/>
    </location>
</feature>
<evidence type="ECO:0000313" key="9">
    <source>
        <dbReference type="Proteomes" id="UP001320898"/>
    </source>
</evidence>
<comment type="caution">
    <text evidence="8">The sequence shown here is derived from an EMBL/GenBank/DDBJ whole genome shotgun (WGS) entry which is preliminary data.</text>
</comment>
<keyword evidence="9" id="KW-1185">Reference proteome</keyword>
<feature type="transmembrane region" description="Helical" evidence="6">
    <location>
        <begin position="103"/>
        <end position="125"/>
    </location>
</feature>
<name>A0AAW5R1T0_9HYPH</name>
<evidence type="ECO:0000256" key="3">
    <source>
        <dbReference type="ARBA" id="ARBA00022692"/>
    </source>
</evidence>
<dbReference type="AlphaFoldDB" id="A0AAW5R1T0"/>
<reference evidence="8 9" key="1">
    <citation type="submission" date="2022-04" db="EMBL/GenBank/DDBJ databases">
        <authorList>
            <person name="Ye Y.-Q."/>
            <person name="Du Z.-J."/>
        </authorList>
    </citation>
    <scope>NUCLEOTIDE SEQUENCE [LARGE SCALE GENOMIC DNA]</scope>
    <source>
        <strain evidence="8 9">A6E488</strain>
    </source>
</reference>
<dbReference type="PANTHER" id="PTHR32322">
    <property type="entry name" value="INNER MEMBRANE TRANSPORTER"/>
    <property type="match status" value="1"/>
</dbReference>
<feature type="transmembrane region" description="Helical" evidence="6">
    <location>
        <begin position="21"/>
        <end position="44"/>
    </location>
</feature>
<evidence type="ECO:0000256" key="1">
    <source>
        <dbReference type="ARBA" id="ARBA00004141"/>
    </source>
</evidence>
<feature type="transmembrane region" description="Helical" evidence="6">
    <location>
        <begin position="252"/>
        <end position="274"/>
    </location>
</feature>
<evidence type="ECO:0000256" key="5">
    <source>
        <dbReference type="ARBA" id="ARBA00023136"/>
    </source>
</evidence>
<comment type="subcellular location">
    <subcellularLocation>
        <location evidence="1">Membrane</location>
        <topology evidence="1">Multi-pass membrane protein</topology>
    </subcellularLocation>
</comment>
<evidence type="ECO:0000256" key="2">
    <source>
        <dbReference type="ARBA" id="ARBA00007362"/>
    </source>
</evidence>
<dbReference type="RefSeq" id="WP_261616142.1">
    <property type="nucleotide sequence ID" value="NZ_JALIDZ010000005.1"/>
</dbReference>
<feature type="transmembrane region" description="Helical" evidence="6">
    <location>
        <begin position="190"/>
        <end position="210"/>
    </location>
</feature>
<dbReference type="Proteomes" id="UP001320898">
    <property type="component" value="Unassembled WGS sequence"/>
</dbReference>
<sequence>MTTDAGHRDSVAAPAPGLSMVDVLVLLAMQLAWGGSFVISKVAVTDFPPLLFMGLRFLIVSILLIRFLRWHKGQMLNVLLISLFTGSLNFGFMIQGLSMAADVAPVAIAVQLGVPFATLLSVLVLHERLGVWRIAALAISFAGVLVVGLDPAVFQYGDALMLVVFAAFMMAVGTIFMRRVRGVPVYSMQAWIALFAWPPLMAASFFLEGAPVDIIATIELSWGVIAGLAWVVFGTSLIGHAAYYWIMQRHEVGLTAPFMLLAPILGAAGGAYFLGDVITWRMVVGGAMTLAGVLIITVREGRGRRAPELAERGL</sequence>
<feature type="transmembrane region" description="Helical" evidence="6">
    <location>
        <begin position="159"/>
        <end position="178"/>
    </location>
</feature>